<feature type="compositionally biased region" description="Low complexity" evidence="1">
    <location>
        <begin position="68"/>
        <end position="100"/>
    </location>
</feature>
<evidence type="ECO:0000313" key="2">
    <source>
        <dbReference type="EMBL" id="EMD94811.1"/>
    </source>
</evidence>
<accession>M2UMH7</accession>
<evidence type="ECO:0000256" key="1">
    <source>
        <dbReference type="SAM" id="MobiDB-lite"/>
    </source>
</evidence>
<gene>
    <name evidence="2" type="ORF">COCHEDRAFT_1210828</name>
</gene>
<dbReference type="HOGENOM" id="CLU_1652000_0_0_1"/>
<name>M2UMH7_COCH5</name>
<feature type="region of interest" description="Disordered" evidence="1">
    <location>
        <begin position="139"/>
        <end position="160"/>
    </location>
</feature>
<feature type="region of interest" description="Disordered" evidence="1">
    <location>
        <begin position="43"/>
        <end position="101"/>
    </location>
</feature>
<evidence type="ECO:0000313" key="3">
    <source>
        <dbReference type="Proteomes" id="UP000016936"/>
    </source>
</evidence>
<proteinExistence type="predicted"/>
<organism evidence="2 3">
    <name type="scientific">Cochliobolus heterostrophus (strain C5 / ATCC 48332 / race O)</name>
    <name type="common">Southern corn leaf blight fungus</name>
    <name type="synonym">Bipolaris maydis</name>
    <dbReference type="NCBI Taxonomy" id="701091"/>
    <lineage>
        <taxon>Eukaryota</taxon>
        <taxon>Fungi</taxon>
        <taxon>Dikarya</taxon>
        <taxon>Ascomycota</taxon>
        <taxon>Pezizomycotina</taxon>
        <taxon>Dothideomycetes</taxon>
        <taxon>Pleosporomycetidae</taxon>
        <taxon>Pleosporales</taxon>
        <taxon>Pleosporineae</taxon>
        <taxon>Pleosporaceae</taxon>
        <taxon>Bipolaris</taxon>
    </lineage>
</organism>
<reference evidence="3" key="2">
    <citation type="journal article" date="2013" name="PLoS Genet.">
        <title>Comparative genome structure, secondary metabolite, and effector coding capacity across Cochliobolus pathogens.</title>
        <authorList>
            <person name="Condon B.J."/>
            <person name="Leng Y."/>
            <person name="Wu D."/>
            <person name="Bushley K.E."/>
            <person name="Ohm R.A."/>
            <person name="Otillar R."/>
            <person name="Martin J."/>
            <person name="Schackwitz W."/>
            <person name="Grimwood J."/>
            <person name="MohdZainudin N."/>
            <person name="Xue C."/>
            <person name="Wang R."/>
            <person name="Manning V.A."/>
            <person name="Dhillon B."/>
            <person name="Tu Z.J."/>
            <person name="Steffenson B.J."/>
            <person name="Salamov A."/>
            <person name="Sun H."/>
            <person name="Lowry S."/>
            <person name="LaButti K."/>
            <person name="Han J."/>
            <person name="Copeland A."/>
            <person name="Lindquist E."/>
            <person name="Barry K."/>
            <person name="Schmutz J."/>
            <person name="Baker S.E."/>
            <person name="Ciuffetti L.M."/>
            <person name="Grigoriev I.V."/>
            <person name="Zhong S."/>
            <person name="Turgeon B.G."/>
        </authorList>
    </citation>
    <scope>NUCLEOTIDE SEQUENCE [LARGE SCALE GENOMIC DNA]</scope>
    <source>
        <strain evidence="3">C5 / ATCC 48332 / race O</strain>
    </source>
</reference>
<sequence>MAAIGISRRLCCAGLGLEELELALEVGAVQTMVWPTGRQALDRRQEAGCKQPASQTGQPAWRAGSGITAADRTTAMTTPTSTSTSTSTSVRTNVRTSNRTKCLEPPPACSFIGTGIGTPAALPKRLSSVLSLPPLLTALPGGPTPTPELPLAATPADSQT</sequence>
<reference evidence="2 3" key="1">
    <citation type="journal article" date="2012" name="PLoS Pathog.">
        <title>Diverse lifestyles and strategies of plant pathogenesis encoded in the genomes of eighteen Dothideomycetes fungi.</title>
        <authorList>
            <person name="Ohm R.A."/>
            <person name="Feau N."/>
            <person name="Henrissat B."/>
            <person name="Schoch C.L."/>
            <person name="Horwitz B.A."/>
            <person name="Barry K.W."/>
            <person name="Condon B.J."/>
            <person name="Copeland A.C."/>
            <person name="Dhillon B."/>
            <person name="Glaser F."/>
            <person name="Hesse C.N."/>
            <person name="Kosti I."/>
            <person name="LaButti K."/>
            <person name="Lindquist E.A."/>
            <person name="Lucas S."/>
            <person name="Salamov A.A."/>
            <person name="Bradshaw R.E."/>
            <person name="Ciuffetti L."/>
            <person name="Hamelin R.C."/>
            <person name="Kema G.H.J."/>
            <person name="Lawrence C."/>
            <person name="Scott J.A."/>
            <person name="Spatafora J.W."/>
            <person name="Turgeon B.G."/>
            <person name="de Wit P.J.G.M."/>
            <person name="Zhong S."/>
            <person name="Goodwin S.B."/>
            <person name="Grigoriev I.V."/>
        </authorList>
    </citation>
    <scope>NUCLEOTIDE SEQUENCE [LARGE SCALE GENOMIC DNA]</scope>
    <source>
        <strain evidence="3">C5 / ATCC 48332 / race O</strain>
    </source>
</reference>
<dbReference type="AlphaFoldDB" id="M2UMH7"/>
<protein>
    <submittedName>
        <fullName evidence="2">Uncharacterized protein</fullName>
    </submittedName>
</protein>
<feature type="compositionally biased region" description="Low complexity" evidence="1">
    <location>
        <begin position="149"/>
        <end position="160"/>
    </location>
</feature>
<dbReference type="Proteomes" id="UP000016936">
    <property type="component" value="Unassembled WGS sequence"/>
</dbReference>
<dbReference type="EMBL" id="KB445571">
    <property type="protein sequence ID" value="EMD94811.1"/>
    <property type="molecule type" value="Genomic_DNA"/>
</dbReference>
<keyword evidence="3" id="KW-1185">Reference proteome</keyword>